<comment type="caution">
    <text evidence="3">The sequence shown here is derived from an EMBL/GenBank/DDBJ whole genome shotgun (WGS) entry which is preliminary data.</text>
</comment>
<dbReference type="EMBL" id="JAVFKD010000002">
    <property type="protein sequence ID" value="KAK5996695.1"/>
    <property type="molecule type" value="Genomic_DNA"/>
</dbReference>
<evidence type="ECO:0000313" key="4">
    <source>
        <dbReference type="Proteomes" id="UP001338125"/>
    </source>
</evidence>
<proteinExistence type="predicted"/>
<keyword evidence="2" id="KW-0472">Membrane</keyword>
<feature type="compositionally biased region" description="Polar residues" evidence="1">
    <location>
        <begin position="284"/>
        <end position="307"/>
    </location>
</feature>
<keyword evidence="4" id="KW-1185">Reference proteome</keyword>
<feature type="transmembrane region" description="Helical" evidence="2">
    <location>
        <begin position="185"/>
        <end position="203"/>
    </location>
</feature>
<feature type="transmembrane region" description="Helical" evidence="2">
    <location>
        <begin position="51"/>
        <end position="69"/>
    </location>
</feature>
<dbReference type="PANTHER" id="PTHR42029:SF3">
    <property type="entry name" value="AN04G07800"/>
    <property type="match status" value="1"/>
</dbReference>
<sequence length="359" mass="41503">MILARLMELPSVSPVQVITTQSPSLINRLVHRAANDPRTANSTREQTIVEAWGQGFNVGALFLLILLVLCNYRRHVLLHKLILLELVLAIWHGIFIFFQDPVYGWVLSSTATALYVSYMIHDLVSWFKIRPFLSPWGNKLFIFSLLLVQPYWILETWANFQYFNVLGSRLFERSRYLEALMRDPWWLFTAIKLVWAIKNTYNYSLISLVHTSPRFGVMLFCVFLSIVFLLVDAAVTIHGSSDSGINPFWRLALVFKCASDVIFLDDFKSVLDHISMASSSRSRNFSYQPHTTMDQEQNSSDQPSSVFFRNIRDSISVPPRAKSKYEAEEQSDTSRRGWADLSHFSERAPDDIERNEMTR</sequence>
<feature type="region of interest" description="Disordered" evidence="1">
    <location>
        <begin position="283"/>
        <end position="359"/>
    </location>
</feature>
<dbReference type="Proteomes" id="UP001338125">
    <property type="component" value="Unassembled WGS sequence"/>
</dbReference>
<name>A0ABR0SY57_9HYPO</name>
<evidence type="ECO:0000256" key="1">
    <source>
        <dbReference type="SAM" id="MobiDB-lite"/>
    </source>
</evidence>
<feature type="compositionally biased region" description="Basic and acidic residues" evidence="1">
    <location>
        <begin position="323"/>
        <end position="359"/>
    </location>
</feature>
<evidence type="ECO:0000313" key="3">
    <source>
        <dbReference type="EMBL" id="KAK5996695.1"/>
    </source>
</evidence>
<keyword evidence="2" id="KW-1133">Transmembrane helix</keyword>
<protein>
    <submittedName>
        <fullName evidence="3">Uncharacterized protein</fullName>
    </submittedName>
</protein>
<feature type="transmembrane region" description="Helical" evidence="2">
    <location>
        <begin position="215"/>
        <end position="237"/>
    </location>
</feature>
<dbReference type="PANTHER" id="PTHR42029">
    <property type="entry name" value="AN04G07800"/>
    <property type="match status" value="1"/>
</dbReference>
<feature type="transmembrane region" description="Helical" evidence="2">
    <location>
        <begin position="104"/>
        <end position="124"/>
    </location>
</feature>
<reference evidence="3 4" key="1">
    <citation type="submission" date="2024-01" db="EMBL/GenBank/DDBJ databases">
        <title>Complete genome of Cladobotryum mycophilum ATHUM6906.</title>
        <authorList>
            <person name="Christinaki A.C."/>
            <person name="Myridakis A.I."/>
            <person name="Kouvelis V.N."/>
        </authorList>
    </citation>
    <scope>NUCLEOTIDE SEQUENCE [LARGE SCALE GENOMIC DNA]</scope>
    <source>
        <strain evidence="3 4">ATHUM6906</strain>
    </source>
</reference>
<accession>A0ABR0SY57</accession>
<keyword evidence="2" id="KW-0812">Transmembrane</keyword>
<evidence type="ECO:0000256" key="2">
    <source>
        <dbReference type="SAM" id="Phobius"/>
    </source>
</evidence>
<gene>
    <name evidence="3" type="ORF">PT974_02035</name>
</gene>
<organism evidence="3 4">
    <name type="scientific">Cladobotryum mycophilum</name>
    <dbReference type="NCBI Taxonomy" id="491253"/>
    <lineage>
        <taxon>Eukaryota</taxon>
        <taxon>Fungi</taxon>
        <taxon>Dikarya</taxon>
        <taxon>Ascomycota</taxon>
        <taxon>Pezizomycotina</taxon>
        <taxon>Sordariomycetes</taxon>
        <taxon>Hypocreomycetidae</taxon>
        <taxon>Hypocreales</taxon>
        <taxon>Hypocreaceae</taxon>
        <taxon>Cladobotryum</taxon>
    </lineage>
</organism>
<feature type="transmembrane region" description="Helical" evidence="2">
    <location>
        <begin position="81"/>
        <end position="98"/>
    </location>
</feature>
<feature type="transmembrane region" description="Helical" evidence="2">
    <location>
        <begin position="136"/>
        <end position="154"/>
    </location>
</feature>